<dbReference type="EMBL" id="AGSI01000001">
    <property type="protein sequence ID" value="EIE27110.1"/>
    <property type="molecule type" value="Genomic_DNA"/>
</dbReference>
<keyword evidence="3" id="KW-0862">Zinc</keyword>
<protein>
    <recommendedName>
        <fullName evidence="5">MYND-type domain-containing protein</fullName>
    </recommendedName>
</protein>
<dbReference type="AlphaFoldDB" id="I0Z8Z1"/>
<evidence type="ECO:0000259" key="5">
    <source>
        <dbReference type="PROSITE" id="PS50865"/>
    </source>
</evidence>
<dbReference type="Pfam" id="PF01753">
    <property type="entry name" value="zf-MYND"/>
    <property type="match status" value="1"/>
</dbReference>
<dbReference type="InterPro" id="IPR002893">
    <property type="entry name" value="Znf_MYND"/>
</dbReference>
<dbReference type="RefSeq" id="XP_005651654.1">
    <property type="nucleotide sequence ID" value="XM_005651597.1"/>
</dbReference>
<evidence type="ECO:0000256" key="4">
    <source>
        <dbReference type="PROSITE-ProRule" id="PRU00134"/>
    </source>
</evidence>
<evidence type="ECO:0000313" key="7">
    <source>
        <dbReference type="Proteomes" id="UP000007264"/>
    </source>
</evidence>
<dbReference type="PROSITE" id="PS01360">
    <property type="entry name" value="ZF_MYND_1"/>
    <property type="match status" value="1"/>
</dbReference>
<evidence type="ECO:0000256" key="1">
    <source>
        <dbReference type="ARBA" id="ARBA00022723"/>
    </source>
</evidence>
<keyword evidence="1" id="KW-0479">Metal-binding</keyword>
<evidence type="ECO:0000256" key="2">
    <source>
        <dbReference type="ARBA" id="ARBA00022771"/>
    </source>
</evidence>
<reference evidence="6 7" key="1">
    <citation type="journal article" date="2012" name="Genome Biol.">
        <title>The genome of the polar eukaryotic microalga coccomyxa subellipsoidea reveals traits of cold adaptation.</title>
        <authorList>
            <person name="Blanc G."/>
            <person name="Agarkova I."/>
            <person name="Grimwood J."/>
            <person name="Kuo A."/>
            <person name="Brueggeman A."/>
            <person name="Dunigan D."/>
            <person name="Gurnon J."/>
            <person name="Ladunga I."/>
            <person name="Lindquist E."/>
            <person name="Lucas S."/>
            <person name="Pangilinan J."/>
            <person name="Proschold T."/>
            <person name="Salamov A."/>
            <person name="Schmutz J."/>
            <person name="Weeks D."/>
            <person name="Yamada T."/>
            <person name="Claverie J.M."/>
            <person name="Grigoriev I."/>
            <person name="Van Etten J."/>
            <person name="Lomsadze A."/>
            <person name="Borodovsky M."/>
        </authorList>
    </citation>
    <scope>NUCLEOTIDE SEQUENCE [LARGE SCALE GENOMIC DNA]</scope>
    <source>
        <strain evidence="6 7">C-169</strain>
    </source>
</reference>
<proteinExistence type="predicted"/>
<feature type="domain" description="MYND-type" evidence="5">
    <location>
        <begin position="673"/>
        <end position="712"/>
    </location>
</feature>
<comment type="caution">
    <text evidence="6">The sequence shown here is derived from an EMBL/GenBank/DDBJ whole genome shotgun (WGS) entry which is preliminary data.</text>
</comment>
<dbReference type="PROSITE" id="PS50865">
    <property type="entry name" value="ZF_MYND_2"/>
    <property type="match status" value="1"/>
</dbReference>
<dbReference type="Gene3D" id="6.10.140.2220">
    <property type="match status" value="1"/>
</dbReference>
<organism evidence="6 7">
    <name type="scientific">Coccomyxa subellipsoidea (strain C-169)</name>
    <name type="common">Green microalga</name>
    <dbReference type="NCBI Taxonomy" id="574566"/>
    <lineage>
        <taxon>Eukaryota</taxon>
        <taxon>Viridiplantae</taxon>
        <taxon>Chlorophyta</taxon>
        <taxon>core chlorophytes</taxon>
        <taxon>Trebouxiophyceae</taxon>
        <taxon>Trebouxiophyceae incertae sedis</taxon>
        <taxon>Coccomyxaceae</taxon>
        <taxon>Coccomyxa</taxon>
        <taxon>Coccomyxa subellipsoidea</taxon>
    </lineage>
</organism>
<keyword evidence="7" id="KW-1185">Reference proteome</keyword>
<dbReference type="SUPFAM" id="SSF144232">
    <property type="entry name" value="HIT/MYND zinc finger-like"/>
    <property type="match status" value="1"/>
</dbReference>
<accession>I0Z8Z1</accession>
<evidence type="ECO:0000313" key="6">
    <source>
        <dbReference type="EMBL" id="EIE27110.1"/>
    </source>
</evidence>
<dbReference type="Proteomes" id="UP000007264">
    <property type="component" value="Unassembled WGS sequence"/>
</dbReference>
<gene>
    <name evidence="6" type="ORF">COCSUDRAFT_38864</name>
</gene>
<dbReference type="KEGG" id="csl:COCSUDRAFT_38864"/>
<sequence length="716" mass="80369">MDLHVCGKYGKLETMPDGILASSPALSRNCLVNLFKICLLSDTILPRLREDIKPALGTDMILIQEISSAYRNPGSDDRFYDSRIQGRIGEQAAHVTSPVQLLGSLTIVWGCMHHGTIHGVAAVALTALKALDSRREHWDVELQRLGLSADGVEKVLRMALTVPLSTSNLPTPDQRKVDAMSSNIKRMKAIDLTGTWSCLSAVNYCKKHNQDPEQTLQEILPALEAAVEQKHDLNTCFLLWMYCNLMLRIGSRAERIITVSEFLAQVKKTRRVKARLDSWGEFCCTNTAGWSPVQSAPLATRKTYWPTLGVALRFKEAIKRDPAFADTELPAFTELELIEACATVRCHQCLELRNELLRCMGCGQCLAKLHKVCLLNDTIQPRLHSEIRITVSNQVAERPQHFAAYENPGEDNRYYDLSSCDRIAHQAAQVTGPMQLLAALPFMWAGIQVGSFPAYGTWAQTALTALLVNRDEWEPTLQRLGLSLDNVEMVLRYGLTMALEASEASGNLTPEDRPSFLATSHRNMQRMKEIDSTSAWSCVCAAKEILPALTAGLQQQKHDLKACPLQFMYCYNLLLQGSRGFNRVTVHDFLGHVGMANRIKARLDSWGEFRCPETGGWSPVESIPLAKHDTFWGTLAVAERFKRVLKRWPAFANSRLPEYTAKDLRIERENIRCHLCHELSDIVVWCGGCEQVQYCSEDCRNLHWEDVHSQDCNAAT</sequence>
<dbReference type="GeneID" id="17045125"/>
<dbReference type="GO" id="GO:0008270">
    <property type="term" value="F:zinc ion binding"/>
    <property type="evidence" value="ECO:0007669"/>
    <property type="project" value="UniProtKB-KW"/>
</dbReference>
<dbReference type="eggNOG" id="ENOG502RZ3H">
    <property type="taxonomic scope" value="Eukaryota"/>
</dbReference>
<evidence type="ECO:0000256" key="3">
    <source>
        <dbReference type="ARBA" id="ARBA00022833"/>
    </source>
</evidence>
<name>I0Z8Z1_COCSC</name>
<keyword evidence="2 4" id="KW-0863">Zinc-finger</keyword>